<evidence type="ECO:0000313" key="12">
    <source>
        <dbReference type="EMBL" id="WAJ22846.1"/>
    </source>
</evidence>
<dbReference type="SUPFAM" id="SSF52418">
    <property type="entry name" value="Nucleoside phosphorylase/phosphoribosyltransferase catalytic domain"/>
    <property type="match status" value="1"/>
</dbReference>
<dbReference type="InterPro" id="IPR036320">
    <property type="entry name" value="Glycosyl_Trfase_fam3_N_dom_sf"/>
</dbReference>
<dbReference type="Gene3D" id="3.90.1170.30">
    <property type="entry name" value="Pyrimidine nucleoside phosphorylase-like, C-terminal domain"/>
    <property type="match status" value="1"/>
</dbReference>
<dbReference type="NCBIfam" id="NF004490">
    <property type="entry name" value="PRK05820.1"/>
    <property type="match status" value="1"/>
</dbReference>
<dbReference type="PANTHER" id="PTHR10515">
    <property type="entry name" value="THYMIDINE PHOSPHORYLASE"/>
    <property type="match status" value="1"/>
</dbReference>
<dbReference type="Proteomes" id="UP001163115">
    <property type="component" value="Chromosome"/>
</dbReference>
<comment type="subunit">
    <text evidence="4">Homodimer.</text>
</comment>
<evidence type="ECO:0000256" key="6">
    <source>
        <dbReference type="ARBA" id="ARBA00014680"/>
    </source>
</evidence>
<dbReference type="InterPro" id="IPR036566">
    <property type="entry name" value="PYNP-like_C_sf"/>
</dbReference>
<sequence length="441" mass="46607">MRMYDVIAKKRNGETLSEEEIRFMIDGYVKGEIPDYQMSAMLMAIYLNGMNDKETATLTSEVAHSGDMVDLSPIEGIKVDKHSTGGVGDKTTLVVAPIVAACGVKVAKMSGRGLGHTGGTVDKMESIPGMRTTLTEEEFFQVVNNTGLSVIGQSGNLAPADKKLYALRDVTATVDSIPLIAASIMSKKLAAGSDCILLDVKTGSGAFMKTLDDSITLAEKMVAIGEHAGKKTMALITNMDIPLGSLIGNSLEVIEAVDTLKGDGPEDLTEVCLQLASGMLFLAGKGDLSACRAMAEKTIADGSALKRLIAMVEAQGGDSSVIKDTSLFQKAPFKLEVKAPKGGYITHMDTERCGIASSMLGAGRITKESEIDFAAGIALKKKVGQSVAEGEVMAVLYTSKEELFLASVEEFISAVTISDEKPATEPLIYARVTKAGAERLV</sequence>
<dbReference type="NCBIfam" id="NF004747">
    <property type="entry name" value="PRK06078.1"/>
    <property type="match status" value="1"/>
</dbReference>
<dbReference type="InterPro" id="IPR000312">
    <property type="entry name" value="Glycosyl_Trfase_fam3"/>
</dbReference>
<dbReference type="InterPro" id="IPR000053">
    <property type="entry name" value="Thymidine/pyrmidine_PPase"/>
</dbReference>
<reference evidence="12" key="1">
    <citation type="submission" date="2022-11" db="EMBL/GenBank/DDBJ databases">
        <title>Lacrimispora xylanolytica sy1, complete genome.</title>
        <authorList>
            <person name="Choi S."/>
        </authorList>
    </citation>
    <scope>NUCLEOTIDE SEQUENCE</scope>
    <source>
        <strain evidence="12">Sy1</strain>
    </source>
</reference>
<dbReference type="SUPFAM" id="SSF54680">
    <property type="entry name" value="Pyrimidine nucleoside phosphorylase C-terminal domain"/>
    <property type="match status" value="1"/>
</dbReference>
<evidence type="ECO:0000256" key="5">
    <source>
        <dbReference type="ARBA" id="ARBA00011889"/>
    </source>
</evidence>
<dbReference type="InterPro" id="IPR017459">
    <property type="entry name" value="Glycosyl_Trfase_fam3_N_dom"/>
</dbReference>
<dbReference type="GO" id="GO:0016154">
    <property type="term" value="F:pyrimidine-nucleoside phosphorylase activity"/>
    <property type="evidence" value="ECO:0007669"/>
    <property type="project" value="UniProtKB-EC"/>
</dbReference>
<dbReference type="InterPro" id="IPR013102">
    <property type="entry name" value="PYNP_C"/>
</dbReference>
<evidence type="ECO:0000256" key="2">
    <source>
        <dbReference type="ARBA" id="ARBA00003877"/>
    </source>
</evidence>
<dbReference type="Gene3D" id="1.20.970.10">
    <property type="entry name" value="Transferase, Pyrimidine Nucleoside Phosphorylase, Chain C"/>
    <property type="match status" value="1"/>
</dbReference>
<dbReference type="PANTHER" id="PTHR10515:SF0">
    <property type="entry name" value="THYMIDINE PHOSPHORYLASE"/>
    <property type="match status" value="1"/>
</dbReference>
<dbReference type="SMART" id="SM00941">
    <property type="entry name" value="PYNP_C"/>
    <property type="match status" value="1"/>
</dbReference>
<dbReference type="SUPFAM" id="SSF47648">
    <property type="entry name" value="Nucleoside phosphorylase/phosphoribosyltransferase N-terminal domain"/>
    <property type="match status" value="1"/>
</dbReference>
<evidence type="ECO:0000256" key="7">
    <source>
        <dbReference type="ARBA" id="ARBA00022676"/>
    </source>
</evidence>
<dbReference type="InterPro" id="IPR017872">
    <property type="entry name" value="Pyrmidine_PPase_CS"/>
</dbReference>
<protein>
    <recommendedName>
        <fullName evidence="6">Pyrimidine-nucleoside phosphorylase</fullName>
        <ecNumber evidence="5">2.4.2.2</ecNumber>
    </recommendedName>
</protein>
<dbReference type="EMBL" id="CP113524">
    <property type="protein sequence ID" value="WAJ22846.1"/>
    <property type="molecule type" value="Genomic_DNA"/>
</dbReference>
<evidence type="ECO:0000259" key="11">
    <source>
        <dbReference type="SMART" id="SM00941"/>
    </source>
</evidence>
<comment type="catalytic activity">
    <reaction evidence="9">
        <text>uridine + phosphate = alpha-D-ribose 1-phosphate + uracil</text>
        <dbReference type="Rhea" id="RHEA:24388"/>
        <dbReference type="ChEBI" id="CHEBI:16704"/>
        <dbReference type="ChEBI" id="CHEBI:17568"/>
        <dbReference type="ChEBI" id="CHEBI:43474"/>
        <dbReference type="ChEBI" id="CHEBI:57720"/>
        <dbReference type="EC" id="2.4.2.2"/>
    </reaction>
</comment>
<organism evidence="12 13">
    <name type="scientific">Lacrimispora xylanolytica</name>
    <dbReference type="NCBI Taxonomy" id="29375"/>
    <lineage>
        <taxon>Bacteria</taxon>
        <taxon>Bacillati</taxon>
        <taxon>Bacillota</taxon>
        <taxon>Clostridia</taxon>
        <taxon>Lachnospirales</taxon>
        <taxon>Lachnospiraceae</taxon>
        <taxon>Lacrimispora</taxon>
    </lineage>
</organism>
<dbReference type="RefSeq" id="WP_024838439.1">
    <property type="nucleotide sequence ID" value="NZ_CP113524.1"/>
</dbReference>
<comment type="catalytic activity">
    <reaction evidence="1">
        <text>2'-deoxyuridine + phosphate = 2-deoxy-alpha-D-ribose 1-phosphate + uracil</text>
        <dbReference type="Rhea" id="RHEA:22824"/>
        <dbReference type="ChEBI" id="CHEBI:16450"/>
        <dbReference type="ChEBI" id="CHEBI:17568"/>
        <dbReference type="ChEBI" id="CHEBI:43474"/>
        <dbReference type="ChEBI" id="CHEBI:57259"/>
        <dbReference type="EC" id="2.4.2.2"/>
    </reaction>
</comment>
<evidence type="ECO:0000256" key="8">
    <source>
        <dbReference type="ARBA" id="ARBA00022679"/>
    </source>
</evidence>
<comment type="catalytic activity">
    <reaction evidence="10">
        <text>thymidine + phosphate = 2-deoxy-alpha-D-ribose 1-phosphate + thymine</text>
        <dbReference type="Rhea" id="RHEA:16037"/>
        <dbReference type="ChEBI" id="CHEBI:17748"/>
        <dbReference type="ChEBI" id="CHEBI:17821"/>
        <dbReference type="ChEBI" id="CHEBI:43474"/>
        <dbReference type="ChEBI" id="CHEBI:57259"/>
        <dbReference type="EC" id="2.4.2.2"/>
    </reaction>
</comment>
<dbReference type="Pfam" id="PF02885">
    <property type="entry name" value="Glycos_trans_3N"/>
    <property type="match status" value="1"/>
</dbReference>
<proteinExistence type="inferred from homology"/>
<keyword evidence="8 12" id="KW-0808">Transferase</keyword>
<dbReference type="EC" id="2.4.2.2" evidence="5"/>
<evidence type="ECO:0000256" key="9">
    <source>
        <dbReference type="ARBA" id="ARBA00048453"/>
    </source>
</evidence>
<evidence type="ECO:0000256" key="10">
    <source>
        <dbReference type="ARBA" id="ARBA00048525"/>
    </source>
</evidence>
<dbReference type="Gene3D" id="3.40.1030.10">
    <property type="entry name" value="Nucleoside phosphorylase/phosphoribosyltransferase catalytic domain"/>
    <property type="match status" value="1"/>
</dbReference>
<feature type="domain" description="Pyrimidine nucleoside phosphorylase C-terminal" evidence="11">
    <location>
        <begin position="344"/>
        <end position="418"/>
    </location>
</feature>
<evidence type="ECO:0000256" key="4">
    <source>
        <dbReference type="ARBA" id="ARBA00011738"/>
    </source>
</evidence>
<dbReference type="Pfam" id="PF07831">
    <property type="entry name" value="PYNP_C"/>
    <property type="match status" value="1"/>
</dbReference>
<dbReference type="InterPro" id="IPR035902">
    <property type="entry name" value="Nuc_phospho_transferase"/>
</dbReference>
<comment type="function">
    <text evidence="2">Catalyzes phosphorolysis of the pyrimidine nucleosides uridine, thymidine and 2'-deoxyuridine with the formation of the corresponding pyrimidine base and ribose-1-phosphate.</text>
</comment>
<name>A0ABY7A8H6_9FIRM</name>
<dbReference type="Pfam" id="PF00591">
    <property type="entry name" value="Glycos_transf_3"/>
    <property type="match status" value="1"/>
</dbReference>
<evidence type="ECO:0000256" key="3">
    <source>
        <dbReference type="ARBA" id="ARBA00006915"/>
    </source>
</evidence>
<accession>A0ABY7A8H6</accession>
<gene>
    <name evidence="12" type="ORF">OW255_14880</name>
</gene>
<evidence type="ECO:0000313" key="13">
    <source>
        <dbReference type="Proteomes" id="UP001163115"/>
    </source>
</evidence>
<evidence type="ECO:0000256" key="1">
    <source>
        <dbReference type="ARBA" id="ARBA00001066"/>
    </source>
</evidence>
<keyword evidence="13" id="KW-1185">Reference proteome</keyword>
<dbReference type="InterPro" id="IPR018090">
    <property type="entry name" value="Pyrmidine_PPas_bac/euk"/>
</dbReference>
<dbReference type="NCBIfam" id="TIGR02644">
    <property type="entry name" value="Y_phosphoryl"/>
    <property type="match status" value="1"/>
</dbReference>
<dbReference type="PIRSF" id="PIRSF000478">
    <property type="entry name" value="TP_PyNP"/>
    <property type="match status" value="1"/>
</dbReference>
<dbReference type="PROSITE" id="PS00647">
    <property type="entry name" value="THYMID_PHOSPHORYLASE"/>
    <property type="match status" value="1"/>
</dbReference>
<comment type="similarity">
    <text evidence="3">Belongs to the thymidine/pyrimidine-nucleoside phosphorylase family.</text>
</comment>
<keyword evidence="7 12" id="KW-0328">Glycosyltransferase</keyword>